<name>A0A4P7GPY9_9ACTN</name>
<feature type="transmembrane region" description="Helical" evidence="2">
    <location>
        <begin position="323"/>
        <end position="348"/>
    </location>
</feature>
<feature type="region of interest" description="Disordered" evidence="1">
    <location>
        <begin position="407"/>
        <end position="436"/>
    </location>
</feature>
<feature type="transmembrane region" description="Helical" evidence="2">
    <location>
        <begin position="7"/>
        <end position="25"/>
    </location>
</feature>
<feature type="transmembrane region" description="Helical" evidence="2">
    <location>
        <begin position="281"/>
        <end position="303"/>
    </location>
</feature>
<accession>A0A4P7GPY9</accession>
<dbReference type="KEGG" id="noy:EXE57_04075"/>
<dbReference type="OrthoDB" id="3725455at2"/>
<evidence type="ECO:0000259" key="3">
    <source>
        <dbReference type="Pfam" id="PF14067"/>
    </source>
</evidence>
<organism evidence="4 5">
    <name type="scientific">Nocardioides euryhalodurans</name>
    <dbReference type="NCBI Taxonomy" id="2518370"/>
    <lineage>
        <taxon>Bacteria</taxon>
        <taxon>Bacillati</taxon>
        <taxon>Actinomycetota</taxon>
        <taxon>Actinomycetes</taxon>
        <taxon>Propionibacteriales</taxon>
        <taxon>Nocardioidaceae</taxon>
        <taxon>Nocardioides</taxon>
    </lineage>
</organism>
<gene>
    <name evidence="4" type="ORF">EXE57_04075</name>
</gene>
<dbReference type="EMBL" id="CP038267">
    <property type="protein sequence ID" value="QBR94315.1"/>
    <property type="molecule type" value="Genomic_DNA"/>
</dbReference>
<feature type="domain" description="LssY-like C-terminal" evidence="3">
    <location>
        <begin position="60"/>
        <end position="249"/>
    </location>
</feature>
<feature type="transmembrane region" description="Helical" evidence="2">
    <location>
        <begin position="380"/>
        <end position="401"/>
    </location>
</feature>
<proteinExistence type="predicted"/>
<dbReference type="Pfam" id="PF14067">
    <property type="entry name" value="LssY_C"/>
    <property type="match status" value="1"/>
</dbReference>
<evidence type="ECO:0000256" key="2">
    <source>
        <dbReference type="SAM" id="Phobius"/>
    </source>
</evidence>
<keyword evidence="2" id="KW-1133">Transmembrane helix</keyword>
<evidence type="ECO:0000313" key="4">
    <source>
        <dbReference type="EMBL" id="QBR94315.1"/>
    </source>
</evidence>
<sequence>MTDAVDACFFAFSGAAAAWFAYVLLREGVRPGWPSLLLVVFWVFFTYLVLPRLHRILTRIYLPGYFIGRTRTSDGLLGDPVNLALHGREDQVHAAMSAAGWTRADDLGLRSGREIVVRTLRRRSYPAAPVSPLHLFERRQDFAYEQEVEGSPSRRHHVRFWRCPDGWLLPGGFAAGWLAAATYDRKVGVSLFTLQITHKIDENTDVERDFVVSTVTGSVQEVEVEVLEHFSSGYHARNGGGDRIRTDGSLPVLDLKKVGASEQPTVEAAAVRRDRLPASTVTGAAIALLRAVVYASVVVALLVDPQQTRYLGELGLSAAEVRDLAPVLAIGIGLAAVIDGGLGLAVLAGRNWARLSLMAVCSATAVTAFLATVGSDGRPIGLGSLPSLGGSILVLLALSSPSAREHAVRRRFTGNGPSPPDPPTLASANRRQDSAA</sequence>
<evidence type="ECO:0000313" key="5">
    <source>
        <dbReference type="Proteomes" id="UP000294894"/>
    </source>
</evidence>
<keyword evidence="2" id="KW-0472">Membrane</keyword>
<dbReference type="Proteomes" id="UP000294894">
    <property type="component" value="Chromosome"/>
</dbReference>
<keyword evidence="5" id="KW-1185">Reference proteome</keyword>
<protein>
    <recommendedName>
        <fullName evidence="3">LssY-like C-terminal domain-containing protein</fullName>
    </recommendedName>
</protein>
<feature type="transmembrane region" description="Helical" evidence="2">
    <location>
        <begin position="31"/>
        <end position="50"/>
    </location>
</feature>
<evidence type="ECO:0000256" key="1">
    <source>
        <dbReference type="SAM" id="MobiDB-lite"/>
    </source>
</evidence>
<dbReference type="AlphaFoldDB" id="A0A4P7GPY9"/>
<reference evidence="4 5" key="1">
    <citation type="submission" date="2019-03" db="EMBL/GenBank/DDBJ databases">
        <title>Three New Species of Nocardioides, Nocardioides euryhalodurans sp. nov., Nocardioides seonyuensis sp. nov. and Nocardioides eburneoflavus sp. nov., Iolated from Soil.</title>
        <authorList>
            <person name="Roh S.G."/>
            <person name="Lee C."/>
            <person name="Kim M.-K."/>
            <person name="Kim S.B."/>
        </authorList>
    </citation>
    <scope>NUCLEOTIDE SEQUENCE [LARGE SCALE GENOMIC DNA]</scope>
    <source>
        <strain evidence="4 5">MMS17-SY117</strain>
    </source>
</reference>
<keyword evidence="2" id="KW-0812">Transmembrane</keyword>
<dbReference type="InterPro" id="IPR025902">
    <property type="entry name" value="LssY-like-C_dom"/>
</dbReference>
<feature type="transmembrane region" description="Helical" evidence="2">
    <location>
        <begin position="355"/>
        <end position="374"/>
    </location>
</feature>